<dbReference type="PANTHER" id="PTHR38767:SF1">
    <property type="entry name" value="DNA POLYMERASE III SUBUNIT CHI"/>
    <property type="match status" value="1"/>
</dbReference>
<reference evidence="1" key="1">
    <citation type="submission" date="2016-10" db="EMBL/GenBank/DDBJ databases">
        <title>Sequence of Gallionella enrichment culture.</title>
        <authorList>
            <person name="Poehlein A."/>
            <person name="Muehling M."/>
            <person name="Daniel R."/>
        </authorList>
    </citation>
    <scope>NUCLEOTIDE SEQUENCE</scope>
</reference>
<dbReference type="InterPro" id="IPR036768">
    <property type="entry name" value="PolIII_chi_sf"/>
</dbReference>
<dbReference type="SUPFAM" id="SSF102400">
    <property type="entry name" value="DNA polymerase III chi subunit"/>
    <property type="match status" value="1"/>
</dbReference>
<dbReference type="GO" id="GO:0032298">
    <property type="term" value="P:positive regulation of DNA-templated DNA replication initiation"/>
    <property type="evidence" value="ECO:0007669"/>
    <property type="project" value="TreeGrafter"/>
</dbReference>
<dbReference type="InterPro" id="IPR007459">
    <property type="entry name" value="DNA_pol3_chi"/>
</dbReference>
<keyword evidence="1" id="KW-0548">Nucleotidyltransferase</keyword>
<dbReference type="Pfam" id="PF04364">
    <property type="entry name" value="DNA_pol3_chi"/>
    <property type="match status" value="1"/>
</dbReference>
<dbReference type="PANTHER" id="PTHR38767">
    <property type="entry name" value="DNA POLYMERASE III SUBUNIT CHI"/>
    <property type="match status" value="1"/>
</dbReference>
<dbReference type="EMBL" id="MLJW01000912">
    <property type="protein sequence ID" value="OIQ81537.1"/>
    <property type="molecule type" value="Genomic_DNA"/>
</dbReference>
<dbReference type="AlphaFoldDB" id="A0A1J5QD49"/>
<protein>
    <submittedName>
        <fullName evidence="1">DNA polymerase III subunit chi</fullName>
        <ecNumber evidence="1">2.7.7.7</ecNumber>
    </submittedName>
</protein>
<gene>
    <name evidence="1" type="primary">holC_5</name>
    <name evidence="1" type="ORF">GALL_366990</name>
</gene>
<dbReference type="GO" id="GO:0003677">
    <property type="term" value="F:DNA binding"/>
    <property type="evidence" value="ECO:0007669"/>
    <property type="project" value="InterPro"/>
</dbReference>
<proteinExistence type="predicted"/>
<dbReference type="Gene3D" id="3.40.50.10110">
    <property type="entry name" value="DNA polymerase III subunit chi"/>
    <property type="match status" value="1"/>
</dbReference>
<dbReference type="EC" id="2.7.7.7" evidence="1"/>
<dbReference type="GO" id="GO:0006260">
    <property type="term" value="P:DNA replication"/>
    <property type="evidence" value="ECO:0007669"/>
    <property type="project" value="InterPro"/>
</dbReference>
<name>A0A1J5QD49_9ZZZZ</name>
<keyword evidence="1" id="KW-0808">Transferase</keyword>
<accession>A0A1J5QD49</accession>
<evidence type="ECO:0000313" key="1">
    <source>
        <dbReference type="EMBL" id="OIQ81537.1"/>
    </source>
</evidence>
<dbReference type="GO" id="GO:0003887">
    <property type="term" value="F:DNA-directed DNA polymerase activity"/>
    <property type="evidence" value="ECO:0007669"/>
    <property type="project" value="UniProtKB-EC"/>
</dbReference>
<sequence length="140" mass="15009">MTQVEFRVGAGDPLGYACALLRSAQAKGARLLVRVDDAQLDALDERLWTFSALDFLPHCRVGDALQPRSPIVLGGAATVDAGDARDCLVNLAETPPQGWQTWPRVIEIVGADAAAKAAARQRFRAYRDAGCAPTTMEVES</sequence>
<comment type="caution">
    <text evidence="1">The sequence shown here is derived from an EMBL/GenBank/DDBJ whole genome shotgun (WGS) entry which is preliminary data.</text>
</comment>
<organism evidence="1">
    <name type="scientific">mine drainage metagenome</name>
    <dbReference type="NCBI Taxonomy" id="410659"/>
    <lineage>
        <taxon>unclassified sequences</taxon>
        <taxon>metagenomes</taxon>
        <taxon>ecological metagenomes</taxon>
    </lineage>
</organism>